<dbReference type="InterPro" id="IPR013083">
    <property type="entry name" value="Znf_RING/FYVE/PHD"/>
</dbReference>
<accession>A0A8T3A4R4</accession>
<evidence type="ECO:0000256" key="2">
    <source>
        <dbReference type="ARBA" id="ARBA00022771"/>
    </source>
</evidence>
<evidence type="ECO:0000313" key="7">
    <source>
        <dbReference type="EMBL" id="KAI0489428.1"/>
    </source>
</evidence>
<dbReference type="PROSITE" id="PS50089">
    <property type="entry name" value="ZF_RING_2"/>
    <property type="match status" value="1"/>
</dbReference>
<dbReference type="GO" id="GO:0033768">
    <property type="term" value="C:SUMO-targeted ubiquitin ligase complex"/>
    <property type="evidence" value="ECO:0007669"/>
    <property type="project" value="TreeGrafter"/>
</dbReference>
<proteinExistence type="predicted"/>
<dbReference type="AlphaFoldDB" id="A0A8T3A4R4"/>
<dbReference type="SMART" id="SM00184">
    <property type="entry name" value="RING"/>
    <property type="match status" value="1"/>
</dbReference>
<dbReference type="PANTHER" id="PTHR47094">
    <property type="entry name" value="ELFLESS, ISOFORM B"/>
    <property type="match status" value="1"/>
</dbReference>
<dbReference type="GO" id="GO:0006511">
    <property type="term" value="P:ubiquitin-dependent protein catabolic process"/>
    <property type="evidence" value="ECO:0007669"/>
    <property type="project" value="TreeGrafter"/>
</dbReference>
<keyword evidence="8" id="KW-1185">Reference proteome</keyword>
<dbReference type="Proteomes" id="UP000829196">
    <property type="component" value="Unassembled WGS sequence"/>
</dbReference>
<dbReference type="PANTHER" id="PTHR47094:SF1">
    <property type="entry name" value="RING-TYPE E3 UBIQUITIN TRANSFERASE"/>
    <property type="match status" value="1"/>
</dbReference>
<keyword evidence="2 4" id="KW-0863">Zinc-finger</keyword>
<evidence type="ECO:0000256" key="1">
    <source>
        <dbReference type="ARBA" id="ARBA00022723"/>
    </source>
</evidence>
<dbReference type="InterPro" id="IPR049627">
    <property type="entry name" value="SLX8"/>
</dbReference>
<evidence type="ECO:0000259" key="6">
    <source>
        <dbReference type="PROSITE" id="PS50089"/>
    </source>
</evidence>
<dbReference type="GO" id="GO:0140082">
    <property type="term" value="F:SUMO-ubiquitin ligase activity"/>
    <property type="evidence" value="ECO:0007669"/>
    <property type="project" value="TreeGrafter"/>
</dbReference>
<dbReference type="Pfam" id="PF13923">
    <property type="entry name" value="zf-C3HC4_2"/>
    <property type="match status" value="1"/>
</dbReference>
<protein>
    <recommendedName>
        <fullName evidence="6">RING-type domain-containing protein</fullName>
    </recommendedName>
</protein>
<dbReference type="GO" id="GO:0008270">
    <property type="term" value="F:zinc ion binding"/>
    <property type="evidence" value="ECO:0007669"/>
    <property type="project" value="UniProtKB-KW"/>
</dbReference>
<dbReference type="SMR" id="A0A8T3A4R4"/>
<dbReference type="OrthoDB" id="6105938at2759"/>
<name>A0A8T3A4R4_DENNO</name>
<evidence type="ECO:0000256" key="5">
    <source>
        <dbReference type="SAM" id="MobiDB-lite"/>
    </source>
</evidence>
<gene>
    <name evidence="7" type="ORF">KFK09_029271</name>
</gene>
<dbReference type="PROSITE" id="PS00518">
    <property type="entry name" value="ZF_RING_1"/>
    <property type="match status" value="1"/>
</dbReference>
<keyword evidence="1" id="KW-0479">Metal-binding</keyword>
<reference evidence="7" key="1">
    <citation type="journal article" date="2022" name="Front. Genet.">
        <title>Chromosome-Scale Assembly of the Dendrobium nobile Genome Provides Insights Into the Molecular Mechanism of the Biosynthesis of the Medicinal Active Ingredient of Dendrobium.</title>
        <authorList>
            <person name="Xu Q."/>
            <person name="Niu S.-C."/>
            <person name="Li K.-L."/>
            <person name="Zheng P.-J."/>
            <person name="Zhang X.-J."/>
            <person name="Jia Y."/>
            <person name="Liu Y."/>
            <person name="Niu Y.-X."/>
            <person name="Yu L.-H."/>
            <person name="Chen D.-F."/>
            <person name="Zhang G.-Q."/>
        </authorList>
    </citation>
    <scope>NUCLEOTIDE SEQUENCE</scope>
    <source>
        <tissue evidence="7">Leaf</tissue>
    </source>
</reference>
<dbReference type="Gene3D" id="3.30.40.10">
    <property type="entry name" value="Zinc/RING finger domain, C3HC4 (zinc finger)"/>
    <property type="match status" value="1"/>
</dbReference>
<feature type="domain" description="RING-type" evidence="6">
    <location>
        <begin position="158"/>
        <end position="196"/>
    </location>
</feature>
<organism evidence="7 8">
    <name type="scientific">Dendrobium nobile</name>
    <name type="common">Orchid</name>
    <dbReference type="NCBI Taxonomy" id="94219"/>
    <lineage>
        <taxon>Eukaryota</taxon>
        <taxon>Viridiplantae</taxon>
        <taxon>Streptophyta</taxon>
        <taxon>Embryophyta</taxon>
        <taxon>Tracheophyta</taxon>
        <taxon>Spermatophyta</taxon>
        <taxon>Magnoliopsida</taxon>
        <taxon>Liliopsida</taxon>
        <taxon>Asparagales</taxon>
        <taxon>Orchidaceae</taxon>
        <taxon>Epidendroideae</taxon>
        <taxon>Malaxideae</taxon>
        <taxon>Dendrobiinae</taxon>
        <taxon>Dendrobium</taxon>
    </lineage>
</organism>
<dbReference type="SUPFAM" id="SSF57850">
    <property type="entry name" value="RING/U-box"/>
    <property type="match status" value="1"/>
</dbReference>
<evidence type="ECO:0000313" key="8">
    <source>
        <dbReference type="Proteomes" id="UP000829196"/>
    </source>
</evidence>
<feature type="region of interest" description="Disordered" evidence="5">
    <location>
        <begin position="20"/>
        <end position="43"/>
    </location>
</feature>
<dbReference type="InterPro" id="IPR017907">
    <property type="entry name" value="Znf_RING_CS"/>
</dbReference>
<comment type="caution">
    <text evidence="7">The sequence shown here is derived from an EMBL/GenBank/DDBJ whole genome shotgun (WGS) entry which is preliminary data.</text>
</comment>
<dbReference type="GO" id="GO:0032183">
    <property type="term" value="F:SUMO binding"/>
    <property type="evidence" value="ECO:0007669"/>
    <property type="project" value="TreeGrafter"/>
</dbReference>
<dbReference type="EMBL" id="JAGYWB010000019">
    <property type="protein sequence ID" value="KAI0489428.1"/>
    <property type="molecule type" value="Genomic_DNA"/>
</dbReference>
<evidence type="ECO:0000256" key="3">
    <source>
        <dbReference type="ARBA" id="ARBA00022833"/>
    </source>
</evidence>
<keyword evidence="3" id="KW-0862">Zinc</keyword>
<dbReference type="InterPro" id="IPR001841">
    <property type="entry name" value="Znf_RING"/>
</dbReference>
<evidence type="ECO:0000256" key="4">
    <source>
        <dbReference type="PROSITE-ProRule" id="PRU00175"/>
    </source>
</evidence>
<sequence>MVLSIDLNEVSPEIRQFEESAAPTDLQDEHPSSHNGSGTVPSAIDADAIDDEVTLLTASEWYAEVWSQIRRKRSLSIAIDETLETNAEHSGVAMEEPMPIICPDCHNSTILMNRMTDDFVVYARDDVPTVKDARQLIPEAENEASSAAAAANESTLNCPVCICTLNEPSSTTCGHVFCRGCIENAIKKQKKCPTCRKKLTKRSVHRIYIPSI</sequence>
<dbReference type="GO" id="GO:0061630">
    <property type="term" value="F:ubiquitin protein ligase activity"/>
    <property type="evidence" value="ECO:0007669"/>
    <property type="project" value="InterPro"/>
</dbReference>